<evidence type="ECO:0000259" key="6">
    <source>
        <dbReference type="PROSITE" id="PS50011"/>
    </source>
</evidence>
<keyword evidence="1 3" id="KW-0547">Nucleotide-binding</keyword>
<keyword evidence="7" id="KW-0418">Kinase</keyword>
<evidence type="ECO:0000313" key="8">
    <source>
        <dbReference type="Proteomes" id="UP001141327"/>
    </source>
</evidence>
<evidence type="ECO:0000256" key="2">
    <source>
        <dbReference type="ARBA" id="ARBA00022840"/>
    </source>
</evidence>
<dbReference type="Proteomes" id="UP001141327">
    <property type="component" value="Unassembled WGS sequence"/>
</dbReference>
<evidence type="ECO:0000256" key="1">
    <source>
        <dbReference type="ARBA" id="ARBA00022741"/>
    </source>
</evidence>
<evidence type="ECO:0000256" key="4">
    <source>
        <dbReference type="RuleBase" id="RU000304"/>
    </source>
</evidence>
<comment type="caution">
    <text evidence="7">The sequence shown here is derived from an EMBL/GenBank/DDBJ whole genome shotgun (WGS) entry which is preliminary data.</text>
</comment>
<gene>
    <name evidence="7" type="ORF">PAPYR_7838</name>
</gene>
<dbReference type="EMBL" id="JAPMOS010000060">
    <property type="protein sequence ID" value="KAJ4456814.1"/>
    <property type="molecule type" value="Genomic_DNA"/>
</dbReference>
<dbReference type="GO" id="GO:0016301">
    <property type="term" value="F:kinase activity"/>
    <property type="evidence" value="ECO:0007669"/>
    <property type="project" value="UniProtKB-KW"/>
</dbReference>
<organism evidence="7 8">
    <name type="scientific">Paratrimastix pyriformis</name>
    <dbReference type="NCBI Taxonomy" id="342808"/>
    <lineage>
        <taxon>Eukaryota</taxon>
        <taxon>Metamonada</taxon>
        <taxon>Preaxostyla</taxon>
        <taxon>Paratrimastigidae</taxon>
        <taxon>Paratrimastix</taxon>
    </lineage>
</organism>
<dbReference type="Pfam" id="PF00069">
    <property type="entry name" value="Pkinase"/>
    <property type="match status" value="1"/>
</dbReference>
<dbReference type="PROSITE" id="PS50011">
    <property type="entry name" value="PROTEIN_KINASE_DOM"/>
    <property type="match status" value="1"/>
</dbReference>
<keyword evidence="2 3" id="KW-0067">ATP-binding</keyword>
<protein>
    <submittedName>
        <fullName evidence="7">Serine/Threonine kinase domain protein</fullName>
    </submittedName>
</protein>
<evidence type="ECO:0000256" key="5">
    <source>
        <dbReference type="SAM" id="MobiDB-lite"/>
    </source>
</evidence>
<dbReference type="CDD" id="cd00180">
    <property type="entry name" value="PKc"/>
    <property type="match status" value="1"/>
</dbReference>
<feature type="domain" description="Protein kinase" evidence="6">
    <location>
        <begin position="12"/>
        <end position="267"/>
    </location>
</feature>
<sequence>MSADIALSAWIDVDPTAIGEGTYGIVRKVRCDQIPEKFFAKKVLNDPDLATARREFDAQTRTRCENIVTAYLFYEPAGKPPVIISEFCDNGNLSDQINRPELGPLDPRVIGFYFRQLCNALDDMSQRGLIHRDLKLENIFLDRDFNLKVGDFGMAKALAPGQVTTTLRGSEHYMAPEIEGGQAYTAKADIWSAGIVLAVLIRRTYPFIGPASVANPAYLAFLAPTSPLWAEVTAHMGPQCADLLRGMLAPDHTVRLSIQQVLDHPWVQRFPAPAPEADRVWVKAVMSRRESDRKNGLAPHRHLAQSDPRRPQHPRLVFMGVEGPSAPPALPVLPDEACVTTRFDLVAVPVYELQRRLVAFVRSIGRPVGDRCSWQDAALRVILEISGEQLEVLLRLNVRKDAPRVIVLRADRIQGDGFLFGGPFLDGLCQAVAPWIDAAPAEDGSAA</sequence>
<dbReference type="Gene3D" id="1.10.510.10">
    <property type="entry name" value="Transferase(Phosphotransferase) domain 1"/>
    <property type="match status" value="1"/>
</dbReference>
<keyword evidence="8" id="KW-1185">Reference proteome</keyword>
<dbReference type="InterPro" id="IPR011009">
    <property type="entry name" value="Kinase-like_dom_sf"/>
</dbReference>
<proteinExistence type="inferred from homology"/>
<dbReference type="InterPro" id="IPR045269">
    <property type="entry name" value="Atg1-like"/>
</dbReference>
<evidence type="ECO:0000256" key="3">
    <source>
        <dbReference type="PROSITE-ProRule" id="PRU10141"/>
    </source>
</evidence>
<comment type="similarity">
    <text evidence="4">Belongs to the protein kinase superfamily.</text>
</comment>
<dbReference type="SUPFAM" id="SSF56112">
    <property type="entry name" value="Protein kinase-like (PK-like)"/>
    <property type="match status" value="1"/>
</dbReference>
<feature type="binding site" evidence="3">
    <location>
        <position position="42"/>
    </location>
    <ligand>
        <name>ATP</name>
        <dbReference type="ChEBI" id="CHEBI:30616"/>
    </ligand>
</feature>
<reference evidence="7" key="1">
    <citation type="journal article" date="2022" name="bioRxiv">
        <title>Genomics of Preaxostyla Flagellates Illuminates Evolutionary Transitions and the Path Towards Mitochondrial Loss.</title>
        <authorList>
            <person name="Novak L.V.F."/>
            <person name="Treitli S.C."/>
            <person name="Pyrih J."/>
            <person name="Halakuc P."/>
            <person name="Pipaliya S.V."/>
            <person name="Vacek V."/>
            <person name="Brzon O."/>
            <person name="Soukal P."/>
            <person name="Eme L."/>
            <person name="Dacks J.B."/>
            <person name="Karnkowska A."/>
            <person name="Elias M."/>
            <person name="Hampl V."/>
        </authorList>
    </citation>
    <scope>NUCLEOTIDE SEQUENCE</scope>
    <source>
        <strain evidence="7">RCP-MX</strain>
    </source>
</reference>
<dbReference type="InterPro" id="IPR017441">
    <property type="entry name" value="Protein_kinase_ATP_BS"/>
</dbReference>
<evidence type="ECO:0000313" key="7">
    <source>
        <dbReference type="EMBL" id="KAJ4456814.1"/>
    </source>
</evidence>
<dbReference type="SMART" id="SM00220">
    <property type="entry name" value="S_TKc"/>
    <property type="match status" value="1"/>
</dbReference>
<keyword evidence="7" id="KW-0808">Transferase</keyword>
<dbReference type="PROSITE" id="PS00108">
    <property type="entry name" value="PROTEIN_KINASE_ST"/>
    <property type="match status" value="1"/>
</dbReference>
<accession>A0ABQ8UHK3</accession>
<dbReference type="InterPro" id="IPR000719">
    <property type="entry name" value="Prot_kinase_dom"/>
</dbReference>
<dbReference type="PANTHER" id="PTHR24348">
    <property type="entry name" value="SERINE/THREONINE-PROTEIN KINASE UNC-51-RELATED"/>
    <property type="match status" value="1"/>
</dbReference>
<dbReference type="InterPro" id="IPR008271">
    <property type="entry name" value="Ser/Thr_kinase_AS"/>
</dbReference>
<dbReference type="PANTHER" id="PTHR24348:SF68">
    <property type="entry name" value="SERINE_THREONINE-PROTEIN KINASE ATG1C"/>
    <property type="match status" value="1"/>
</dbReference>
<keyword evidence="4" id="KW-0723">Serine/threonine-protein kinase</keyword>
<dbReference type="PROSITE" id="PS00107">
    <property type="entry name" value="PROTEIN_KINASE_ATP"/>
    <property type="match status" value="1"/>
</dbReference>
<feature type="region of interest" description="Disordered" evidence="5">
    <location>
        <begin position="292"/>
        <end position="311"/>
    </location>
</feature>
<name>A0ABQ8UHK3_9EUKA</name>